<comment type="caution">
    <text evidence="1">The sequence shown here is derived from an EMBL/GenBank/DDBJ whole genome shotgun (WGS) entry which is preliminary data.</text>
</comment>
<evidence type="ECO:0000313" key="1">
    <source>
        <dbReference type="EMBL" id="OMJ67291.1"/>
    </source>
</evidence>
<sequence length="86" mass="9816">MSEYEFMNKKGEAGTDAELQLLGRRIITINKSASKVLFEGDLNDLELFRAQLFKENEKVEEQRVYVGKSNFQVIELFGLKCGVSHS</sequence>
<protein>
    <submittedName>
        <fullName evidence="1">Uncharacterized protein</fullName>
    </submittedName>
</protein>
<evidence type="ECO:0000313" key="2">
    <source>
        <dbReference type="Proteomes" id="UP000187209"/>
    </source>
</evidence>
<organism evidence="1 2">
    <name type="scientific">Stentor coeruleus</name>
    <dbReference type="NCBI Taxonomy" id="5963"/>
    <lineage>
        <taxon>Eukaryota</taxon>
        <taxon>Sar</taxon>
        <taxon>Alveolata</taxon>
        <taxon>Ciliophora</taxon>
        <taxon>Postciliodesmatophora</taxon>
        <taxon>Heterotrichea</taxon>
        <taxon>Heterotrichida</taxon>
        <taxon>Stentoridae</taxon>
        <taxon>Stentor</taxon>
    </lineage>
</organism>
<reference evidence="1 2" key="1">
    <citation type="submission" date="2016-11" db="EMBL/GenBank/DDBJ databases">
        <title>The macronuclear genome of Stentor coeruleus: a giant cell with tiny introns.</title>
        <authorList>
            <person name="Slabodnick M."/>
            <person name="Ruby J.G."/>
            <person name="Reiff S.B."/>
            <person name="Swart E.C."/>
            <person name="Gosai S."/>
            <person name="Prabakaran S."/>
            <person name="Witkowska E."/>
            <person name="Larue G.E."/>
            <person name="Fisher S."/>
            <person name="Freeman R.M."/>
            <person name="Gunawardena J."/>
            <person name="Chu W."/>
            <person name="Stover N.A."/>
            <person name="Gregory B.D."/>
            <person name="Nowacki M."/>
            <person name="Derisi J."/>
            <person name="Roy S.W."/>
            <person name="Marshall W.F."/>
            <person name="Sood P."/>
        </authorList>
    </citation>
    <scope>NUCLEOTIDE SEQUENCE [LARGE SCALE GENOMIC DNA]</scope>
    <source>
        <strain evidence="1">WM001</strain>
    </source>
</reference>
<dbReference type="Proteomes" id="UP000187209">
    <property type="component" value="Unassembled WGS sequence"/>
</dbReference>
<keyword evidence="2" id="KW-1185">Reference proteome</keyword>
<dbReference type="AlphaFoldDB" id="A0A1R2ARZ2"/>
<dbReference type="EMBL" id="MPUH01001527">
    <property type="protein sequence ID" value="OMJ67291.1"/>
    <property type="molecule type" value="Genomic_DNA"/>
</dbReference>
<proteinExistence type="predicted"/>
<name>A0A1R2ARZ2_9CILI</name>
<gene>
    <name evidence="1" type="ORF">SteCoe_35586</name>
</gene>
<accession>A0A1R2ARZ2</accession>